<dbReference type="AlphaFoldDB" id="A0A7W9E7K6"/>
<organism evidence="11 12">
    <name type="scientific">Brevundimonas halotolerans</name>
    <dbReference type="NCBI Taxonomy" id="69670"/>
    <lineage>
        <taxon>Bacteria</taxon>
        <taxon>Pseudomonadati</taxon>
        <taxon>Pseudomonadota</taxon>
        <taxon>Alphaproteobacteria</taxon>
        <taxon>Caulobacterales</taxon>
        <taxon>Caulobacteraceae</taxon>
        <taxon>Brevundimonas</taxon>
    </lineage>
</organism>
<dbReference type="InterPro" id="IPR038418">
    <property type="entry name" value="6-PTP_synth/QueD_sf"/>
</dbReference>
<name>A0A7W9E7K6_9CAUL</name>
<keyword evidence="6 9" id="KW-0862">Zinc</keyword>
<reference evidence="11 12" key="1">
    <citation type="submission" date="2020-08" db="EMBL/GenBank/DDBJ databases">
        <title>Genomic Encyclopedia of Type Strains, Phase IV (KMG-IV): sequencing the most valuable type-strain genomes for metagenomic binning, comparative biology and taxonomic classification.</title>
        <authorList>
            <person name="Goeker M."/>
        </authorList>
    </citation>
    <scope>NUCLEOTIDE SEQUENCE [LARGE SCALE GENOMIC DNA]</scope>
    <source>
        <strain evidence="11 12">DSM 24448</strain>
    </source>
</reference>
<gene>
    <name evidence="11" type="ORF">FHS65_002225</name>
</gene>
<dbReference type="Pfam" id="PF01242">
    <property type="entry name" value="PTPS"/>
    <property type="match status" value="1"/>
</dbReference>
<evidence type="ECO:0000313" key="12">
    <source>
        <dbReference type="Proteomes" id="UP000548978"/>
    </source>
</evidence>
<comment type="pathway">
    <text evidence="2 9">Purine metabolism; 7-cyano-7-deazaguanine biosynthesis.</text>
</comment>
<keyword evidence="5 9" id="KW-0479">Metal-binding</keyword>
<comment type="caution">
    <text evidence="11">The sequence shown here is derived from an EMBL/GenBank/DDBJ whole genome shotgun (WGS) entry which is preliminary data.</text>
</comment>
<dbReference type="GO" id="GO:0008616">
    <property type="term" value="P:tRNA queuosine(34) biosynthetic process"/>
    <property type="evidence" value="ECO:0007669"/>
    <property type="project" value="UniProtKB-KW"/>
</dbReference>
<evidence type="ECO:0000256" key="2">
    <source>
        <dbReference type="ARBA" id="ARBA00005061"/>
    </source>
</evidence>
<evidence type="ECO:0000256" key="1">
    <source>
        <dbReference type="ARBA" id="ARBA00002285"/>
    </source>
</evidence>
<comment type="function">
    <text evidence="1">Catalyzes the conversion of 7,8-dihydroneopterin triphosphate (H2NTP) to 6-carboxy-5,6,7,8-tetrahydropterin (CPH4) and acetaldehyde.</text>
</comment>
<evidence type="ECO:0000256" key="4">
    <source>
        <dbReference type="ARBA" id="ARBA00018141"/>
    </source>
</evidence>
<comment type="similarity">
    <text evidence="3 9">Belongs to the PTPS family. QueD subfamily.</text>
</comment>
<keyword evidence="9" id="KW-0671">Queuosine biosynthesis</keyword>
<accession>A0A7W9E7K6</accession>
<dbReference type="PIRSF" id="PIRSF006113">
    <property type="entry name" value="PTP_synth"/>
    <property type="match status" value="1"/>
</dbReference>
<protein>
    <recommendedName>
        <fullName evidence="4 9">6-carboxy-5,6,7,8-tetrahydropterin synthase</fullName>
        <ecNumber evidence="9">4.-.-.-</ecNumber>
    </recommendedName>
</protein>
<sequence length="122" mass="13734">MPTFEITKQATFDAAHHFPNEPEGSIYRRVHGHSFTVEATVRSETLDAEHGWVADLGALDRALKAAAEELDHGLLNEKPGLEMPSLENLCLWFANRMKPEWPGLCRIQVARPTINERCVLTL</sequence>
<keyword evidence="12" id="KW-1185">Reference proteome</keyword>
<comment type="catalytic activity">
    <reaction evidence="8 9">
        <text>7,8-dihydroneopterin 3'-triphosphate + H2O = 6-carboxy-5,6,7,8-tetrahydropterin + triphosphate + acetaldehyde + 2 H(+)</text>
        <dbReference type="Rhea" id="RHEA:27966"/>
        <dbReference type="ChEBI" id="CHEBI:15343"/>
        <dbReference type="ChEBI" id="CHEBI:15377"/>
        <dbReference type="ChEBI" id="CHEBI:15378"/>
        <dbReference type="ChEBI" id="CHEBI:18036"/>
        <dbReference type="ChEBI" id="CHEBI:58462"/>
        <dbReference type="ChEBI" id="CHEBI:61032"/>
        <dbReference type="EC" id="4.1.2.50"/>
    </reaction>
</comment>
<feature type="binding site" evidence="10">
    <location>
        <position position="31"/>
    </location>
    <ligand>
        <name>Zn(2+)</name>
        <dbReference type="ChEBI" id="CHEBI:29105"/>
    </ligand>
</feature>
<evidence type="ECO:0000256" key="3">
    <source>
        <dbReference type="ARBA" id="ARBA00008900"/>
    </source>
</evidence>
<proteinExistence type="inferred from homology"/>
<keyword evidence="7 9" id="KW-0456">Lyase</keyword>
<evidence type="ECO:0000313" key="11">
    <source>
        <dbReference type="EMBL" id="MBB5661462.1"/>
    </source>
</evidence>
<dbReference type="SUPFAM" id="SSF55620">
    <property type="entry name" value="Tetrahydrobiopterin biosynthesis enzymes-like"/>
    <property type="match status" value="1"/>
</dbReference>
<dbReference type="EC" id="4.-.-.-" evidence="9"/>
<dbReference type="InterPro" id="IPR007115">
    <property type="entry name" value="6-PTP_synth/QueD"/>
</dbReference>
<evidence type="ECO:0000256" key="5">
    <source>
        <dbReference type="ARBA" id="ARBA00022723"/>
    </source>
</evidence>
<evidence type="ECO:0000256" key="9">
    <source>
        <dbReference type="PIRNR" id="PIRNR006113"/>
    </source>
</evidence>
<evidence type="ECO:0000256" key="6">
    <source>
        <dbReference type="ARBA" id="ARBA00022833"/>
    </source>
</evidence>
<dbReference type="OrthoDB" id="9804698at2"/>
<dbReference type="UniPathway" id="UPA00391"/>
<dbReference type="Proteomes" id="UP000548978">
    <property type="component" value="Unassembled WGS sequence"/>
</dbReference>
<dbReference type="PANTHER" id="PTHR12589">
    <property type="entry name" value="PYRUVOYL TETRAHYDROBIOPTERIN SYNTHASE"/>
    <property type="match status" value="1"/>
</dbReference>
<evidence type="ECO:0000256" key="8">
    <source>
        <dbReference type="ARBA" id="ARBA00048807"/>
    </source>
</evidence>
<dbReference type="GO" id="GO:0070497">
    <property type="term" value="F:6-carboxytetrahydropterin synthase activity"/>
    <property type="evidence" value="ECO:0007669"/>
    <property type="project" value="UniProtKB-EC"/>
</dbReference>
<feature type="binding site" evidence="10">
    <location>
        <position position="16"/>
    </location>
    <ligand>
        <name>Zn(2+)</name>
        <dbReference type="ChEBI" id="CHEBI:29105"/>
    </ligand>
</feature>
<evidence type="ECO:0000256" key="7">
    <source>
        <dbReference type="ARBA" id="ARBA00023239"/>
    </source>
</evidence>
<comment type="cofactor">
    <cofactor evidence="9 10">
        <name>Zn(2+)</name>
        <dbReference type="ChEBI" id="CHEBI:29105"/>
    </cofactor>
    <text evidence="9 10">Binds 1 zinc ion per subunit.</text>
</comment>
<feature type="binding site" evidence="10">
    <location>
        <position position="33"/>
    </location>
    <ligand>
        <name>Zn(2+)</name>
        <dbReference type="ChEBI" id="CHEBI:29105"/>
    </ligand>
</feature>
<evidence type="ECO:0000256" key="10">
    <source>
        <dbReference type="PIRSR" id="PIRSR006113-2"/>
    </source>
</evidence>
<dbReference type="Gene3D" id="3.30.479.10">
    <property type="entry name" value="6-pyruvoyl tetrahydropterin synthase/QueD"/>
    <property type="match status" value="1"/>
</dbReference>
<dbReference type="PANTHER" id="PTHR12589:SF7">
    <property type="entry name" value="6-PYRUVOYL TETRAHYDROBIOPTERIN SYNTHASE"/>
    <property type="match status" value="1"/>
</dbReference>
<dbReference type="EMBL" id="JACIJB010000011">
    <property type="protein sequence ID" value="MBB5661462.1"/>
    <property type="molecule type" value="Genomic_DNA"/>
</dbReference>
<dbReference type="GO" id="GO:0046872">
    <property type="term" value="F:metal ion binding"/>
    <property type="evidence" value="ECO:0007669"/>
    <property type="project" value="UniProtKB-KW"/>
</dbReference>